<dbReference type="RefSeq" id="WP_103548137.1">
    <property type="nucleotide sequence ID" value="NZ_JBHJSK010000019.1"/>
</dbReference>
<name>A0A2I0SVS4_9ACTN</name>
<comment type="caution">
    <text evidence="2">The sequence shown here is derived from an EMBL/GenBank/DDBJ whole genome shotgun (WGS) entry which is preliminary data.</text>
</comment>
<dbReference type="InterPro" id="IPR020945">
    <property type="entry name" value="DMSO/NO3_reduct_chaperone"/>
</dbReference>
<dbReference type="EMBL" id="PJOS01000006">
    <property type="protein sequence ID" value="PKT74036.1"/>
    <property type="molecule type" value="Genomic_DNA"/>
</dbReference>
<protein>
    <submittedName>
        <fullName evidence="2">Nitrate reductase molybdenum cofactor assembly chaperone</fullName>
    </submittedName>
</protein>
<dbReference type="PANTHER" id="PTHR43680:SF2">
    <property type="entry name" value="NITRATE REDUCTASE MOLYBDENUM COFACTOR ASSEMBLY CHAPERONE NARJ"/>
    <property type="match status" value="1"/>
</dbReference>
<dbReference type="InterPro" id="IPR036411">
    <property type="entry name" value="TorD-like_sf"/>
</dbReference>
<keyword evidence="1" id="KW-0534">Nitrate assimilation</keyword>
<dbReference type="GO" id="GO:0051082">
    <property type="term" value="F:unfolded protein binding"/>
    <property type="evidence" value="ECO:0007669"/>
    <property type="project" value="InterPro"/>
</dbReference>
<proteinExistence type="predicted"/>
<organism evidence="2 3">
    <name type="scientific">Streptomyces populi</name>
    <dbReference type="NCBI Taxonomy" id="2058924"/>
    <lineage>
        <taxon>Bacteria</taxon>
        <taxon>Bacillati</taxon>
        <taxon>Actinomycetota</taxon>
        <taxon>Actinomycetes</taxon>
        <taxon>Kitasatosporales</taxon>
        <taxon>Streptomycetaceae</taxon>
        <taxon>Streptomyces</taxon>
    </lineage>
</organism>
<dbReference type="PANTHER" id="PTHR43680">
    <property type="entry name" value="NITRATE REDUCTASE MOLYBDENUM COFACTOR ASSEMBLY CHAPERONE"/>
    <property type="match status" value="1"/>
</dbReference>
<dbReference type="GO" id="GO:0042128">
    <property type="term" value="P:nitrate assimilation"/>
    <property type="evidence" value="ECO:0007669"/>
    <property type="project" value="UniProtKB-KW"/>
</dbReference>
<dbReference type="GO" id="GO:0016530">
    <property type="term" value="F:metallochaperone activity"/>
    <property type="evidence" value="ECO:0007669"/>
    <property type="project" value="TreeGrafter"/>
</dbReference>
<dbReference type="Pfam" id="PF02613">
    <property type="entry name" value="Nitrate_red_del"/>
    <property type="match status" value="1"/>
</dbReference>
<evidence type="ECO:0000313" key="2">
    <source>
        <dbReference type="EMBL" id="PKT74036.1"/>
    </source>
</evidence>
<dbReference type="GO" id="GO:0051131">
    <property type="term" value="P:chaperone-mediated protein complex assembly"/>
    <property type="evidence" value="ECO:0007669"/>
    <property type="project" value="InterPro"/>
</dbReference>
<evidence type="ECO:0000256" key="1">
    <source>
        <dbReference type="ARBA" id="ARBA00023063"/>
    </source>
</evidence>
<dbReference type="SUPFAM" id="SSF89155">
    <property type="entry name" value="TorD-like"/>
    <property type="match status" value="1"/>
</dbReference>
<sequence>MTVPHAVVHAAVARCLVYPDDAFHAGLGVLRAALDERPGPGTGELHTFLDHVDATDPDRLRQDYVRTFDFTGRRCLYLTWWTDGDTRRRGRSLVRFKEIYREHGREYADTGELPDFLPAVCEFCALTGTDTLLRENRPALELLRFALVEAGSPWAGVLQALVATLPGASPRDRAAAQAMARNGPPREDVGLAPFGTPLLEVVTR</sequence>
<accession>A0A2I0SVS4</accession>
<reference evidence="2 3" key="1">
    <citation type="submission" date="2017-12" db="EMBL/GenBank/DDBJ databases">
        <title>Streptomyces populusis sp. nov., a novel endophytic actinobacterium isolated from stems of Populus adenopoda Maxim.</title>
        <authorList>
            <person name="Wang Z."/>
        </authorList>
    </citation>
    <scope>NUCLEOTIDE SEQUENCE [LARGE SCALE GENOMIC DNA]</scope>
    <source>
        <strain evidence="2 3">A249</strain>
    </source>
</reference>
<dbReference type="InterPro" id="IPR003765">
    <property type="entry name" value="NO3_reductase_chaperone_NarJ"/>
</dbReference>
<gene>
    <name evidence="2" type="primary">narJ</name>
    <name evidence="2" type="ORF">CW362_05115</name>
</gene>
<dbReference type="Gene3D" id="1.10.3480.10">
    <property type="entry name" value="TorD-like"/>
    <property type="match status" value="1"/>
</dbReference>
<dbReference type="AlphaFoldDB" id="A0A2I0SVS4"/>
<dbReference type="OrthoDB" id="4307003at2"/>
<keyword evidence="3" id="KW-1185">Reference proteome</keyword>
<evidence type="ECO:0000313" key="3">
    <source>
        <dbReference type="Proteomes" id="UP000236178"/>
    </source>
</evidence>
<dbReference type="NCBIfam" id="TIGR00684">
    <property type="entry name" value="narJ"/>
    <property type="match status" value="1"/>
</dbReference>
<dbReference type="Proteomes" id="UP000236178">
    <property type="component" value="Unassembled WGS sequence"/>
</dbReference>